<keyword evidence="1" id="KW-1003">Cell membrane</keyword>
<gene>
    <name evidence="7" type="ORF">CO116_02700</name>
</gene>
<keyword evidence="5" id="KW-0456">Lyase</keyword>
<dbReference type="AlphaFoldDB" id="A0A2M8AEP7"/>
<sequence>MLKKIFIIIICLVLALFSIYLFEVYAPPQSSRQEVNFSIVKGSSVKQISQNLEAVGLIRSSNFFKYYVWLKNKQTDLKAGEYILNPKMSLKKIVAILAGGQALSNEQAITIIEGWNIDDINNYFQKNNIFSDDSFANLAKAKLSDWKLSI</sequence>
<dbReference type="Proteomes" id="UP000230611">
    <property type="component" value="Unassembled WGS sequence"/>
</dbReference>
<evidence type="ECO:0000313" key="7">
    <source>
        <dbReference type="EMBL" id="PJB16042.1"/>
    </source>
</evidence>
<dbReference type="InterPro" id="IPR003770">
    <property type="entry name" value="MLTG-like"/>
</dbReference>
<reference evidence="8" key="1">
    <citation type="submission" date="2017-09" db="EMBL/GenBank/DDBJ databases">
        <title>Depth-based differentiation of microbial function through sediment-hosted aquifers and enrichment of novel symbionts in the deep terrestrial subsurface.</title>
        <authorList>
            <person name="Probst A.J."/>
            <person name="Ladd B."/>
            <person name="Jarett J.K."/>
            <person name="Geller-Mcgrath D.E."/>
            <person name="Sieber C.M.K."/>
            <person name="Emerson J.B."/>
            <person name="Anantharaman K."/>
            <person name="Thomas B.C."/>
            <person name="Malmstrom R."/>
            <person name="Stieglmeier M."/>
            <person name="Klingl A."/>
            <person name="Woyke T."/>
            <person name="Ryan C.M."/>
            <person name="Banfield J.F."/>
        </authorList>
    </citation>
    <scope>NUCLEOTIDE SEQUENCE [LARGE SCALE GENOMIC DNA]</scope>
</reference>
<dbReference type="PANTHER" id="PTHR30518:SF2">
    <property type="entry name" value="ENDOLYTIC MUREIN TRANSGLYCOSYLASE"/>
    <property type="match status" value="1"/>
</dbReference>
<comment type="caution">
    <text evidence="7">The sequence shown here is derived from an EMBL/GenBank/DDBJ whole genome shotgun (WGS) entry which is preliminary data.</text>
</comment>
<evidence type="ECO:0000256" key="6">
    <source>
        <dbReference type="ARBA" id="ARBA00023316"/>
    </source>
</evidence>
<keyword evidence="3" id="KW-1133">Transmembrane helix</keyword>
<evidence type="ECO:0000256" key="5">
    <source>
        <dbReference type="ARBA" id="ARBA00023239"/>
    </source>
</evidence>
<organism evidence="7 8">
    <name type="scientific">Candidatus Falkowbacteria bacterium CG_4_9_14_3_um_filter_38_19</name>
    <dbReference type="NCBI Taxonomy" id="1974559"/>
    <lineage>
        <taxon>Bacteria</taxon>
        <taxon>Candidatus Falkowiibacteriota</taxon>
    </lineage>
</organism>
<evidence type="ECO:0000256" key="3">
    <source>
        <dbReference type="ARBA" id="ARBA00022989"/>
    </source>
</evidence>
<dbReference type="Gene3D" id="3.30.1490.480">
    <property type="entry name" value="Endolytic murein transglycosylase"/>
    <property type="match status" value="1"/>
</dbReference>
<protein>
    <recommendedName>
        <fullName evidence="9">Endolytic transglycosylase MltG</fullName>
    </recommendedName>
</protein>
<name>A0A2M8AEP7_9BACT</name>
<accession>A0A2M8AEP7</accession>
<keyword evidence="6" id="KW-0961">Cell wall biogenesis/degradation</keyword>
<dbReference type="PANTHER" id="PTHR30518">
    <property type="entry name" value="ENDOLYTIC MUREIN TRANSGLYCOSYLASE"/>
    <property type="match status" value="1"/>
</dbReference>
<evidence type="ECO:0000256" key="4">
    <source>
        <dbReference type="ARBA" id="ARBA00023136"/>
    </source>
</evidence>
<proteinExistence type="predicted"/>
<evidence type="ECO:0000313" key="8">
    <source>
        <dbReference type="Proteomes" id="UP000230611"/>
    </source>
</evidence>
<feature type="non-terminal residue" evidence="7">
    <location>
        <position position="150"/>
    </location>
</feature>
<keyword evidence="4" id="KW-0472">Membrane</keyword>
<evidence type="ECO:0000256" key="1">
    <source>
        <dbReference type="ARBA" id="ARBA00022475"/>
    </source>
</evidence>
<evidence type="ECO:0008006" key="9">
    <source>
        <dbReference type="Google" id="ProtNLM"/>
    </source>
</evidence>
<dbReference type="GO" id="GO:0071555">
    <property type="term" value="P:cell wall organization"/>
    <property type="evidence" value="ECO:0007669"/>
    <property type="project" value="UniProtKB-KW"/>
</dbReference>
<dbReference type="GO" id="GO:0016829">
    <property type="term" value="F:lyase activity"/>
    <property type="evidence" value="ECO:0007669"/>
    <property type="project" value="UniProtKB-KW"/>
</dbReference>
<dbReference type="Pfam" id="PF02618">
    <property type="entry name" value="YceG"/>
    <property type="match status" value="1"/>
</dbReference>
<dbReference type="EMBL" id="PFUO01000123">
    <property type="protein sequence ID" value="PJB16042.1"/>
    <property type="molecule type" value="Genomic_DNA"/>
</dbReference>
<keyword evidence="2" id="KW-0812">Transmembrane</keyword>
<evidence type="ECO:0000256" key="2">
    <source>
        <dbReference type="ARBA" id="ARBA00022692"/>
    </source>
</evidence>